<gene>
    <name evidence="2" type="ORF">SETIT_1G038700v2</name>
</gene>
<dbReference type="EMBL" id="CM003528">
    <property type="protein sequence ID" value="RCV04903.1"/>
    <property type="molecule type" value="Genomic_DNA"/>
</dbReference>
<dbReference type="AlphaFoldDB" id="A0A368PH50"/>
<keyword evidence="1" id="KW-0732">Signal</keyword>
<proteinExistence type="predicted"/>
<protein>
    <submittedName>
        <fullName evidence="2">Uncharacterized protein</fullName>
    </submittedName>
</protein>
<evidence type="ECO:0000313" key="2">
    <source>
        <dbReference type="EMBL" id="RCV04903.1"/>
    </source>
</evidence>
<reference evidence="2" key="2">
    <citation type="submission" date="2015-07" db="EMBL/GenBank/DDBJ databases">
        <authorList>
            <person name="Noorani M."/>
        </authorList>
    </citation>
    <scope>NUCLEOTIDE SEQUENCE</scope>
    <source>
        <strain evidence="2">Yugu1</strain>
    </source>
</reference>
<name>A0A368PH50_SETIT</name>
<accession>A0A368PH50</accession>
<feature type="signal peptide" evidence="1">
    <location>
        <begin position="1"/>
        <end position="25"/>
    </location>
</feature>
<organism evidence="2">
    <name type="scientific">Setaria italica</name>
    <name type="common">Foxtail millet</name>
    <name type="synonym">Panicum italicum</name>
    <dbReference type="NCBI Taxonomy" id="4555"/>
    <lineage>
        <taxon>Eukaryota</taxon>
        <taxon>Viridiplantae</taxon>
        <taxon>Streptophyta</taxon>
        <taxon>Embryophyta</taxon>
        <taxon>Tracheophyta</taxon>
        <taxon>Spermatophyta</taxon>
        <taxon>Magnoliopsida</taxon>
        <taxon>Liliopsida</taxon>
        <taxon>Poales</taxon>
        <taxon>Poaceae</taxon>
        <taxon>PACMAD clade</taxon>
        <taxon>Panicoideae</taxon>
        <taxon>Panicodae</taxon>
        <taxon>Paniceae</taxon>
        <taxon>Cenchrinae</taxon>
        <taxon>Setaria</taxon>
    </lineage>
</organism>
<feature type="chain" id="PRO_5016817974" evidence="1">
    <location>
        <begin position="26"/>
        <end position="52"/>
    </location>
</feature>
<sequence length="52" mass="5157">MSMSSGAVHFLAILCFSMAVLMAIGSIVVDAYCESPNAPGPHEGGSCTPAAG</sequence>
<reference evidence="2" key="1">
    <citation type="journal article" date="2012" name="Nat. Biotechnol.">
        <title>Reference genome sequence of the model plant Setaria.</title>
        <authorList>
            <person name="Bennetzen J.L."/>
            <person name="Schmutz J."/>
            <person name="Wang H."/>
            <person name="Percifield R."/>
            <person name="Hawkins J."/>
            <person name="Pontaroli A.C."/>
            <person name="Estep M."/>
            <person name="Feng L."/>
            <person name="Vaughn J.N."/>
            <person name="Grimwood J."/>
            <person name="Jenkins J."/>
            <person name="Barry K."/>
            <person name="Lindquist E."/>
            <person name="Hellsten U."/>
            <person name="Deshpande S."/>
            <person name="Wang X."/>
            <person name="Wu X."/>
            <person name="Mitros T."/>
            <person name="Triplett J."/>
            <person name="Yang X."/>
            <person name="Ye C.Y."/>
            <person name="Mauro-Herrera M."/>
            <person name="Wang L."/>
            <person name="Li P."/>
            <person name="Sharma M."/>
            <person name="Sharma R."/>
            <person name="Ronald P.C."/>
            <person name="Panaud O."/>
            <person name="Kellogg E.A."/>
            <person name="Brutnell T.P."/>
            <person name="Doust A.N."/>
            <person name="Tuskan G.A."/>
            <person name="Rokhsar D."/>
            <person name="Devos K.M."/>
        </authorList>
    </citation>
    <scope>NUCLEOTIDE SEQUENCE [LARGE SCALE GENOMIC DNA]</scope>
    <source>
        <strain evidence="2">Yugu1</strain>
    </source>
</reference>
<evidence type="ECO:0000256" key="1">
    <source>
        <dbReference type="SAM" id="SignalP"/>
    </source>
</evidence>